<proteinExistence type="predicted"/>
<protein>
    <submittedName>
        <fullName evidence="4">Nuclear pore complex protein Nup85</fullName>
    </submittedName>
</protein>
<organism evidence="4">
    <name type="scientific">Hydatigena taeniaeformis</name>
    <name type="common">Feline tapeworm</name>
    <name type="synonym">Taenia taeniaeformis</name>
    <dbReference type="NCBI Taxonomy" id="6205"/>
    <lineage>
        <taxon>Eukaryota</taxon>
        <taxon>Metazoa</taxon>
        <taxon>Spiralia</taxon>
        <taxon>Lophotrochozoa</taxon>
        <taxon>Platyhelminthes</taxon>
        <taxon>Cestoda</taxon>
        <taxon>Eucestoda</taxon>
        <taxon>Cyclophyllidea</taxon>
        <taxon>Taeniidae</taxon>
        <taxon>Hydatigera</taxon>
    </lineage>
</organism>
<evidence type="ECO:0000313" key="2">
    <source>
        <dbReference type="EMBL" id="VDM17486.1"/>
    </source>
</evidence>
<dbReference type="AlphaFoldDB" id="A0A0R3WK77"/>
<evidence type="ECO:0000313" key="3">
    <source>
        <dbReference type="Proteomes" id="UP000274429"/>
    </source>
</evidence>
<evidence type="ECO:0000313" key="4">
    <source>
        <dbReference type="WBParaSite" id="TTAC_0000111101-mRNA-1"/>
    </source>
</evidence>
<feature type="signal peptide" evidence="1">
    <location>
        <begin position="1"/>
        <end position="19"/>
    </location>
</feature>
<accession>A0A0R3WK77</accession>
<keyword evidence="1" id="KW-0732">Signal</keyword>
<dbReference type="InterPro" id="IPR038499">
    <property type="entry name" value="BRO1_sf"/>
</dbReference>
<sequence length="100" mass="11238">MWKWWTLALCDDVAVFVDWVEVLSECAIMIGGVSTDSVEGLSEQTRWFVQARTNLHVLLDSFAHAPSRDMSPELLRYLIRIMQVSDLELLALLVGGGMPS</sequence>
<dbReference type="EMBL" id="UYWX01000187">
    <property type="protein sequence ID" value="VDM17486.1"/>
    <property type="molecule type" value="Genomic_DNA"/>
</dbReference>
<dbReference type="OrthoDB" id="2141925at2759"/>
<gene>
    <name evidence="2" type="ORF">TTAC_LOCUS1112</name>
</gene>
<reference evidence="4" key="1">
    <citation type="submission" date="2017-02" db="UniProtKB">
        <authorList>
            <consortium name="WormBaseParasite"/>
        </authorList>
    </citation>
    <scope>IDENTIFICATION</scope>
</reference>
<reference evidence="2 3" key="2">
    <citation type="submission" date="2018-11" db="EMBL/GenBank/DDBJ databases">
        <authorList>
            <consortium name="Pathogen Informatics"/>
        </authorList>
    </citation>
    <scope>NUCLEOTIDE SEQUENCE [LARGE SCALE GENOMIC DNA]</scope>
</reference>
<name>A0A0R3WK77_HYDTA</name>
<keyword evidence="3" id="KW-1185">Reference proteome</keyword>
<dbReference type="Proteomes" id="UP000274429">
    <property type="component" value="Unassembled WGS sequence"/>
</dbReference>
<dbReference type="WBParaSite" id="TTAC_0000111101-mRNA-1">
    <property type="protein sequence ID" value="TTAC_0000111101-mRNA-1"/>
    <property type="gene ID" value="TTAC_0000111101"/>
</dbReference>
<evidence type="ECO:0000256" key="1">
    <source>
        <dbReference type="SAM" id="SignalP"/>
    </source>
</evidence>
<dbReference type="Gene3D" id="1.25.40.280">
    <property type="entry name" value="alix/aip1 like domains"/>
    <property type="match status" value="1"/>
</dbReference>
<feature type="chain" id="PRO_5043132895" evidence="1">
    <location>
        <begin position="20"/>
        <end position="100"/>
    </location>
</feature>